<dbReference type="PROSITE" id="PS00723">
    <property type="entry name" value="POLYPRENYL_SYNTHASE_1"/>
    <property type="match status" value="1"/>
</dbReference>
<proteinExistence type="predicted"/>
<reference evidence="6" key="1">
    <citation type="journal article" date="2020" name="Stud. Mycol.">
        <title>101 Dothideomycetes genomes: a test case for predicting lifestyles and emergence of pathogens.</title>
        <authorList>
            <person name="Haridas S."/>
            <person name="Albert R."/>
            <person name="Binder M."/>
            <person name="Bloem J."/>
            <person name="Labutti K."/>
            <person name="Salamov A."/>
            <person name="Andreopoulos B."/>
            <person name="Baker S."/>
            <person name="Barry K."/>
            <person name="Bills G."/>
            <person name="Bluhm B."/>
            <person name="Cannon C."/>
            <person name="Castanera R."/>
            <person name="Culley D."/>
            <person name="Daum C."/>
            <person name="Ezra D."/>
            <person name="Gonzalez J."/>
            <person name="Henrissat B."/>
            <person name="Kuo A."/>
            <person name="Liang C."/>
            <person name="Lipzen A."/>
            <person name="Lutzoni F."/>
            <person name="Magnuson J."/>
            <person name="Mondo S."/>
            <person name="Nolan M."/>
            <person name="Ohm R."/>
            <person name="Pangilinan J."/>
            <person name="Park H.-J."/>
            <person name="Ramirez L."/>
            <person name="Alfaro M."/>
            <person name="Sun H."/>
            <person name="Tritt A."/>
            <person name="Yoshinaga Y."/>
            <person name="Zwiers L.-H."/>
            <person name="Turgeon B."/>
            <person name="Goodwin S."/>
            <person name="Spatafora J."/>
            <person name="Crous P."/>
            <person name="Grigoriev I."/>
        </authorList>
    </citation>
    <scope>NUCLEOTIDE SEQUENCE</scope>
    <source>
        <strain evidence="6">CBS 183.55</strain>
    </source>
</reference>
<dbReference type="Pfam" id="PF00348">
    <property type="entry name" value="polyprenyl_synt"/>
    <property type="match status" value="1"/>
</dbReference>
<dbReference type="Pfam" id="PF19086">
    <property type="entry name" value="Terpene_syn_C_2"/>
    <property type="match status" value="1"/>
</dbReference>
<dbReference type="PROSITE" id="PS00444">
    <property type="entry name" value="POLYPRENYL_SYNTHASE_2"/>
    <property type="match status" value="1"/>
</dbReference>
<keyword evidence="7" id="KW-1185">Reference proteome</keyword>
<dbReference type="InterPro" id="IPR000092">
    <property type="entry name" value="Polyprenyl_synt"/>
</dbReference>
<dbReference type="InterPro" id="IPR008949">
    <property type="entry name" value="Isoprenoid_synthase_dom_sf"/>
</dbReference>
<feature type="compositionally biased region" description="Low complexity" evidence="5">
    <location>
        <begin position="359"/>
        <end position="369"/>
    </location>
</feature>
<dbReference type="Gene3D" id="1.10.600.10">
    <property type="entry name" value="Farnesyl Diphosphate Synthase"/>
    <property type="match status" value="2"/>
</dbReference>
<dbReference type="AlphaFoldDB" id="A0A6A5R954"/>
<evidence type="ECO:0000256" key="4">
    <source>
        <dbReference type="ARBA" id="ARBA00022842"/>
    </source>
</evidence>
<evidence type="ECO:0000256" key="3">
    <source>
        <dbReference type="ARBA" id="ARBA00022723"/>
    </source>
</evidence>
<evidence type="ECO:0000256" key="2">
    <source>
        <dbReference type="ARBA" id="ARBA00022679"/>
    </source>
</evidence>
<keyword evidence="2" id="KW-0808">Transferase</keyword>
<keyword evidence="3" id="KW-0479">Metal-binding</keyword>
<dbReference type="Proteomes" id="UP000800082">
    <property type="component" value="Unassembled WGS sequence"/>
</dbReference>
<dbReference type="OrthoDB" id="6921389at2759"/>
<protein>
    <recommendedName>
        <fullName evidence="1">geranylgeranyl diphosphate synthase</fullName>
        <ecNumber evidence="1">2.5.1.29</ecNumber>
    </recommendedName>
</protein>
<dbReference type="GO" id="GO:0004311">
    <property type="term" value="F:geranylgeranyl diphosphate synthase activity"/>
    <property type="evidence" value="ECO:0007669"/>
    <property type="project" value="UniProtKB-EC"/>
</dbReference>
<keyword evidence="4" id="KW-0460">Magnesium</keyword>
<gene>
    <name evidence="6" type="ORF">M421DRAFT_427016</name>
</gene>
<dbReference type="PANTHER" id="PTHR12001:SF72">
    <property type="entry name" value="THIJ_PFPI FAMILY PROTEIN (AFU_ORTHOLOGUE AFUA_3G01210)-RELATED"/>
    <property type="match status" value="1"/>
</dbReference>
<dbReference type="CDD" id="cd00685">
    <property type="entry name" value="Trans_IPPS_HT"/>
    <property type="match status" value="1"/>
</dbReference>
<dbReference type="PANTHER" id="PTHR12001">
    <property type="entry name" value="GERANYLGERANYL PYROPHOSPHATE SYNTHASE"/>
    <property type="match status" value="1"/>
</dbReference>
<dbReference type="GO" id="GO:0008299">
    <property type="term" value="P:isoprenoid biosynthetic process"/>
    <property type="evidence" value="ECO:0007669"/>
    <property type="project" value="InterPro"/>
</dbReference>
<dbReference type="RefSeq" id="XP_033442600.1">
    <property type="nucleotide sequence ID" value="XM_033594554.1"/>
</dbReference>
<evidence type="ECO:0000256" key="5">
    <source>
        <dbReference type="SAM" id="MobiDB-lite"/>
    </source>
</evidence>
<dbReference type="GO" id="GO:0046872">
    <property type="term" value="F:metal ion binding"/>
    <property type="evidence" value="ECO:0007669"/>
    <property type="project" value="UniProtKB-KW"/>
</dbReference>
<evidence type="ECO:0000313" key="6">
    <source>
        <dbReference type="EMBL" id="KAF1922347.1"/>
    </source>
</evidence>
<dbReference type="EMBL" id="ML979033">
    <property type="protein sequence ID" value="KAF1922347.1"/>
    <property type="molecule type" value="Genomic_DNA"/>
</dbReference>
<organism evidence="6 7">
    <name type="scientific">Didymella exigua CBS 183.55</name>
    <dbReference type="NCBI Taxonomy" id="1150837"/>
    <lineage>
        <taxon>Eukaryota</taxon>
        <taxon>Fungi</taxon>
        <taxon>Dikarya</taxon>
        <taxon>Ascomycota</taxon>
        <taxon>Pezizomycotina</taxon>
        <taxon>Dothideomycetes</taxon>
        <taxon>Pleosporomycetidae</taxon>
        <taxon>Pleosporales</taxon>
        <taxon>Pleosporineae</taxon>
        <taxon>Didymellaceae</taxon>
        <taxon>Didymella</taxon>
    </lineage>
</organism>
<dbReference type="InterPro" id="IPR033749">
    <property type="entry name" value="Polyprenyl_synt_CS"/>
</dbReference>
<evidence type="ECO:0000256" key="1">
    <source>
        <dbReference type="ARBA" id="ARBA00012382"/>
    </source>
</evidence>
<dbReference type="SUPFAM" id="SSF48576">
    <property type="entry name" value="Terpenoid synthases"/>
    <property type="match status" value="2"/>
</dbReference>
<name>A0A6A5R954_9PLEO</name>
<accession>A0A6A5R954</accession>
<feature type="region of interest" description="Disordered" evidence="5">
    <location>
        <begin position="350"/>
        <end position="372"/>
    </location>
</feature>
<dbReference type="GO" id="GO:0046165">
    <property type="term" value="P:alcohol biosynthetic process"/>
    <property type="evidence" value="ECO:0007669"/>
    <property type="project" value="UniProtKB-ARBA"/>
</dbReference>
<dbReference type="GeneID" id="54352222"/>
<evidence type="ECO:0000313" key="7">
    <source>
        <dbReference type="Proteomes" id="UP000800082"/>
    </source>
</evidence>
<dbReference type="GO" id="GO:0043386">
    <property type="term" value="P:mycotoxin biosynthetic process"/>
    <property type="evidence" value="ECO:0007669"/>
    <property type="project" value="UniProtKB-ARBA"/>
</dbReference>
<dbReference type="SFLD" id="SFLDS00005">
    <property type="entry name" value="Isoprenoid_Synthase_Type_I"/>
    <property type="match status" value="1"/>
</dbReference>
<dbReference type="EC" id="2.5.1.29" evidence="1"/>
<sequence>MPNTLDTDWKQSEAVPASVARETGCFTTLPIRIHKRNDIADQATAQSIIDWKEHVGDGWEVKSGSAVSKVGNWCALIFSESLPERLASITYLANIGNIHDDATEELSMDESVNEHKQLSTALSIGLDADASIQETKTRKFRHLVSNCVLNILNIDRDMGTRMIVSYQKKWLEVMEHPNYDQIKSLQEYLDFRMLNGGMEPFWSMCQFGMGLNIPDEELAPTRHVFEPAEWALVLTNDYWSWGREYNASLTKGSRIVNSIELLSRLRDISYDEAKSVVRKLIITYEREYERRLERFLREYPSTPAHLRQFIEVVGLVVAGNHYWCANCPRHHAWNDQVAGAVDQQDFQVVQTPPREHVPSSSDSPISASSEACKSSCTSDAQHTTNEIDCPQLSSLILLRPPHPVAAASEYIASLPSKGVRSTLIHALNQWFQISDRYVNMIKEITNMLHNASLILDDIQDQSPLRRGRPAAHTILGTAQCINSSTHLFVQAMQMVNENFDPTVQKSFLEILDRMHIGQSYDLHWRFHLICPTEDEYFEMIDQKTGCMFELLLLLMASKSRCVMAKSFSSFVRVFGRYFQVRDDYMNLTSMDYAQGKGVCEDLDEGKISFPLVVCKRIAPTSFAQIIGIFRAKQTNTVQLPPETKSYIISLFKASGTMDVVIEFLKEMESQLMNEVERLEVQMGDSNPMLYVLVQTLSLKPSDS</sequence>